<name>A0ABY9WJF1_9BACT</name>
<evidence type="ECO:0008006" key="4">
    <source>
        <dbReference type="Google" id="ProtNLM"/>
    </source>
</evidence>
<dbReference type="RefSeq" id="WP_395815630.1">
    <property type="nucleotide sequence ID" value="NZ_CP043494.1"/>
</dbReference>
<dbReference type="InterPro" id="IPR043504">
    <property type="entry name" value="Peptidase_S1_PA_chymotrypsin"/>
</dbReference>
<feature type="signal peptide" evidence="1">
    <location>
        <begin position="1"/>
        <end position="21"/>
    </location>
</feature>
<gene>
    <name evidence="2" type="ORF">F0U60_06885</name>
</gene>
<reference evidence="2 3" key="1">
    <citation type="submission" date="2019-08" db="EMBL/GenBank/DDBJ databases">
        <title>Archangium and Cystobacter genomes.</title>
        <authorList>
            <person name="Chen I.-C.K."/>
            <person name="Wielgoss S."/>
        </authorList>
    </citation>
    <scope>NUCLEOTIDE SEQUENCE [LARGE SCALE GENOMIC DNA]</scope>
    <source>
        <strain evidence="2 3">Cbm 6</strain>
    </source>
</reference>
<dbReference type="InterPro" id="IPR009003">
    <property type="entry name" value="Peptidase_S1_PA"/>
</dbReference>
<organism evidence="2 3">
    <name type="scientific">Archangium minus</name>
    <dbReference type="NCBI Taxonomy" id="83450"/>
    <lineage>
        <taxon>Bacteria</taxon>
        <taxon>Pseudomonadati</taxon>
        <taxon>Myxococcota</taxon>
        <taxon>Myxococcia</taxon>
        <taxon>Myxococcales</taxon>
        <taxon>Cystobacterineae</taxon>
        <taxon>Archangiaceae</taxon>
        <taxon>Archangium</taxon>
    </lineage>
</organism>
<accession>A0ABY9WJF1</accession>
<keyword evidence="1" id="KW-0732">Signal</keyword>
<proteinExistence type="predicted"/>
<feature type="chain" id="PRO_5046251983" description="Serine protease" evidence="1">
    <location>
        <begin position="22"/>
        <end position="436"/>
    </location>
</feature>
<dbReference type="EMBL" id="CP043494">
    <property type="protein sequence ID" value="WNG43853.1"/>
    <property type="molecule type" value="Genomic_DNA"/>
</dbReference>
<dbReference type="Gene3D" id="2.40.10.10">
    <property type="entry name" value="Trypsin-like serine proteases"/>
    <property type="match status" value="2"/>
</dbReference>
<keyword evidence="3" id="KW-1185">Reference proteome</keyword>
<dbReference type="SUPFAM" id="SSF50494">
    <property type="entry name" value="Trypsin-like serine proteases"/>
    <property type="match status" value="1"/>
</dbReference>
<evidence type="ECO:0000313" key="3">
    <source>
        <dbReference type="Proteomes" id="UP001611383"/>
    </source>
</evidence>
<evidence type="ECO:0000313" key="2">
    <source>
        <dbReference type="EMBL" id="WNG43853.1"/>
    </source>
</evidence>
<protein>
    <recommendedName>
        <fullName evidence="4">Serine protease</fullName>
    </recommendedName>
</protein>
<evidence type="ECO:0000256" key="1">
    <source>
        <dbReference type="SAM" id="SignalP"/>
    </source>
</evidence>
<dbReference type="Proteomes" id="UP001611383">
    <property type="component" value="Chromosome"/>
</dbReference>
<sequence length="436" mass="47213">MNSRQKLLSCLLLVASPSFTAASGAEALPNSAALEHAAARALQVLSTTPNTDEALLELEKQMPNMGGFYLDKEGTAHVLLTAGAAEGERQTARHIGNAIANIRSRSRVRTRSPSSTVVEPARFRFSELVRFRDYATSVLTLGSVQSLDVDERANRVSVGVLTQEAVAQTQAYWAQLGLPEDALNVFIRSPIRALRTLDDEVRPVPGGYKIWTGVFAGYIECTMGYPVYSSRLGQFGFLTNAHCTPKPGVVENTSFSNGVWAIGTEKLDPPYFTREHDSRCPPGELCRYSDAVFVASSSTDFGAIAQTINYCALPSTHCSLTVNSSSPVFYPRGFASAPLLGQDFEKIGQTTGWTYGPIQEACVTMYDNGAGRYYLCQYGVAAGTDAGDSGSPVFTWDGTQNPIAGILWGGNVGDANYFVFSPFFGINEELGDMYYY</sequence>